<dbReference type="STRING" id="203267.TWT_420"/>
<dbReference type="OrthoDB" id="9809646at2"/>
<reference evidence="11 12" key="1">
    <citation type="journal article" date="2003" name="Genome Res.">
        <title>Tropheryma whipplei twist: a human pathogenic Actinobacteria with a reduced genome.</title>
        <authorList>
            <person name="Raoult D."/>
            <person name="Ogata H."/>
            <person name="Audic S."/>
            <person name="Robert C."/>
            <person name="Suhre K."/>
            <person name="Drancourt M."/>
            <person name="Claverie J.-M."/>
        </authorList>
    </citation>
    <scope>NUCLEOTIDE SEQUENCE [LARGE SCALE GENOMIC DNA]</scope>
    <source>
        <strain evidence="11 12">Twist</strain>
    </source>
</reference>
<evidence type="ECO:0000256" key="4">
    <source>
        <dbReference type="ARBA" id="ARBA00022692"/>
    </source>
</evidence>
<feature type="transmembrane region" description="Helical" evidence="8">
    <location>
        <begin position="161"/>
        <end position="184"/>
    </location>
</feature>
<feature type="transmembrane region" description="Helical" evidence="8">
    <location>
        <begin position="89"/>
        <end position="111"/>
    </location>
</feature>
<gene>
    <name evidence="11" type="ordered locus">TWT_420</name>
</gene>
<feature type="transmembrane region" description="Helical" evidence="8">
    <location>
        <begin position="26"/>
        <end position="46"/>
    </location>
</feature>
<evidence type="ECO:0000313" key="12">
    <source>
        <dbReference type="Proteomes" id="UP000002200"/>
    </source>
</evidence>
<evidence type="ECO:0000256" key="2">
    <source>
        <dbReference type="ARBA" id="ARBA00008873"/>
    </source>
</evidence>
<dbReference type="InterPro" id="IPR002524">
    <property type="entry name" value="Cation_efflux"/>
</dbReference>
<dbReference type="PANTHER" id="PTHR11562:SF17">
    <property type="entry name" value="RE54080P-RELATED"/>
    <property type="match status" value="1"/>
</dbReference>
<evidence type="ECO:0000256" key="6">
    <source>
        <dbReference type="ARBA" id="ARBA00023065"/>
    </source>
</evidence>
<dbReference type="Pfam" id="PF01545">
    <property type="entry name" value="Cation_efflux"/>
    <property type="match status" value="1"/>
</dbReference>
<keyword evidence="3" id="KW-0813">Transport</keyword>
<evidence type="ECO:0000256" key="5">
    <source>
        <dbReference type="ARBA" id="ARBA00022989"/>
    </source>
</evidence>
<dbReference type="GO" id="GO:0005385">
    <property type="term" value="F:zinc ion transmembrane transporter activity"/>
    <property type="evidence" value="ECO:0007669"/>
    <property type="project" value="TreeGrafter"/>
</dbReference>
<evidence type="ECO:0000259" key="10">
    <source>
        <dbReference type="Pfam" id="PF16916"/>
    </source>
</evidence>
<keyword evidence="12" id="KW-1185">Reference proteome</keyword>
<feature type="transmembrane region" description="Helical" evidence="8">
    <location>
        <begin position="126"/>
        <end position="149"/>
    </location>
</feature>
<sequence>MFGVLLHGHTHSSFDVHINVSIYKRLFIALCLTVGFTLIELLAVYLSASVTLASDAGHMFIDSLGLFNALIAARLVAKSNRNSHRTYGLYRVEVFSAGVSILIMFFLAFLIAKESIMRLVYPEEHISGWVIFVTGIAGLLVNLSAVLVLHSAKQKGINLRAAYMEVLSDAIASVSVMLSAILIILTGLTIIDSIAAIAIVLFICYRAAKLGKEVIRILLQASPVDIQEVESSLLGIDGVISVDHLHAWTLSDEKHIATANILIHKQTDQNKVLVEAERILYEQYGILHTTLQISPMRLESRLACGGPVISHR</sequence>
<dbReference type="Proteomes" id="UP000002200">
    <property type="component" value="Chromosome"/>
</dbReference>
<dbReference type="AlphaFoldDB" id="Q83MV9"/>
<dbReference type="InterPro" id="IPR027469">
    <property type="entry name" value="Cation_efflux_TMD_sf"/>
</dbReference>
<keyword evidence="5 8" id="KW-1133">Transmembrane helix</keyword>
<dbReference type="GeneID" id="67388121"/>
<dbReference type="InterPro" id="IPR036837">
    <property type="entry name" value="Cation_efflux_CTD_sf"/>
</dbReference>
<dbReference type="Pfam" id="PF16916">
    <property type="entry name" value="ZT_dimer"/>
    <property type="match status" value="1"/>
</dbReference>
<feature type="transmembrane region" description="Helical" evidence="8">
    <location>
        <begin position="190"/>
        <end position="208"/>
    </location>
</feature>
<name>Q83MV9_TROWT</name>
<dbReference type="Gene3D" id="1.20.1510.10">
    <property type="entry name" value="Cation efflux protein transmembrane domain"/>
    <property type="match status" value="1"/>
</dbReference>
<dbReference type="NCBIfam" id="TIGR01297">
    <property type="entry name" value="CDF"/>
    <property type="match status" value="1"/>
</dbReference>
<keyword evidence="7 8" id="KW-0472">Membrane</keyword>
<comment type="similarity">
    <text evidence="2">Belongs to the cation diffusion facilitator (CDF) transporter (TC 2.A.4) family. SLC30A subfamily.</text>
</comment>
<evidence type="ECO:0000259" key="9">
    <source>
        <dbReference type="Pfam" id="PF01545"/>
    </source>
</evidence>
<dbReference type="PANTHER" id="PTHR11562">
    <property type="entry name" value="CATION EFFLUX PROTEIN/ ZINC TRANSPORTER"/>
    <property type="match status" value="1"/>
</dbReference>
<evidence type="ECO:0000256" key="3">
    <source>
        <dbReference type="ARBA" id="ARBA00022448"/>
    </source>
</evidence>
<protein>
    <submittedName>
        <fullName evidence="11">Cation efflux protein</fullName>
    </submittedName>
</protein>
<dbReference type="EMBL" id="AE014184">
    <property type="protein sequence ID" value="AAO44517.1"/>
    <property type="molecule type" value="Genomic_DNA"/>
</dbReference>
<dbReference type="RefSeq" id="WP_011096300.1">
    <property type="nucleotide sequence ID" value="NC_004572.3"/>
</dbReference>
<proteinExistence type="inferred from homology"/>
<evidence type="ECO:0000313" key="11">
    <source>
        <dbReference type="EMBL" id="AAO44517.1"/>
    </source>
</evidence>
<dbReference type="SUPFAM" id="SSF161111">
    <property type="entry name" value="Cation efflux protein transmembrane domain-like"/>
    <property type="match status" value="1"/>
</dbReference>
<evidence type="ECO:0000256" key="8">
    <source>
        <dbReference type="SAM" id="Phobius"/>
    </source>
</evidence>
<dbReference type="KEGG" id="twh:TWT_420"/>
<dbReference type="GO" id="GO:0005886">
    <property type="term" value="C:plasma membrane"/>
    <property type="evidence" value="ECO:0007669"/>
    <property type="project" value="TreeGrafter"/>
</dbReference>
<comment type="subcellular location">
    <subcellularLocation>
        <location evidence="1">Membrane</location>
        <topology evidence="1">Multi-pass membrane protein</topology>
    </subcellularLocation>
</comment>
<keyword evidence="6" id="KW-0406">Ion transport</keyword>
<dbReference type="InterPro" id="IPR027470">
    <property type="entry name" value="Cation_efflux_CTD"/>
</dbReference>
<feature type="domain" description="Cation efflux protein transmembrane" evidence="9">
    <location>
        <begin position="26"/>
        <end position="219"/>
    </location>
</feature>
<feature type="transmembrane region" description="Helical" evidence="8">
    <location>
        <begin position="58"/>
        <end position="77"/>
    </location>
</feature>
<evidence type="ECO:0000256" key="1">
    <source>
        <dbReference type="ARBA" id="ARBA00004141"/>
    </source>
</evidence>
<dbReference type="SUPFAM" id="SSF160240">
    <property type="entry name" value="Cation efflux protein cytoplasmic domain-like"/>
    <property type="match status" value="1"/>
</dbReference>
<dbReference type="eggNOG" id="COG1230">
    <property type="taxonomic scope" value="Bacteria"/>
</dbReference>
<dbReference type="InterPro" id="IPR050681">
    <property type="entry name" value="CDF/SLC30A"/>
</dbReference>
<dbReference type="HOGENOM" id="CLU_013430_0_0_11"/>
<accession>Q83MV9</accession>
<feature type="domain" description="Cation efflux protein cytoplasmic" evidence="10">
    <location>
        <begin position="222"/>
        <end position="295"/>
    </location>
</feature>
<keyword evidence="4 8" id="KW-0812">Transmembrane</keyword>
<evidence type="ECO:0000256" key="7">
    <source>
        <dbReference type="ARBA" id="ARBA00023136"/>
    </source>
</evidence>
<dbReference type="InterPro" id="IPR058533">
    <property type="entry name" value="Cation_efflux_TM"/>
</dbReference>
<organism evidence="11 12">
    <name type="scientific">Tropheryma whipplei (strain Twist)</name>
    <name type="common">Whipple's bacillus</name>
    <dbReference type="NCBI Taxonomy" id="203267"/>
    <lineage>
        <taxon>Bacteria</taxon>
        <taxon>Bacillati</taxon>
        <taxon>Actinomycetota</taxon>
        <taxon>Actinomycetes</taxon>
        <taxon>Micrococcales</taxon>
        <taxon>Tropherymataceae</taxon>
        <taxon>Tropheryma</taxon>
    </lineage>
</organism>